<dbReference type="InterPro" id="IPR036390">
    <property type="entry name" value="WH_DNA-bd_sf"/>
</dbReference>
<dbReference type="RefSeq" id="WP_171594398.1">
    <property type="nucleotide sequence ID" value="NZ_RZNH01000005.1"/>
</dbReference>
<proteinExistence type="predicted"/>
<dbReference type="PROSITE" id="PS50995">
    <property type="entry name" value="HTH_MARR_2"/>
    <property type="match status" value="1"/>
</dbReference>
<keyword evidence="3" id="KW-1185">Reference proteome</keyword>
<feature type="domain" description="HTH marR-type" evidence="1">
    <location>
        <begin position="11"/>
        <end position="158"/>
    </location>
</feature>
<name>A0ABX1WT04_9BACT</name>
<comment type="caution">
    <text evidence="2">The sequence shown here is derived from an EMBL/GenBank/DDBJ whole genome shotgun (WGS) entry which is preliminary data.</text>
</comment>
<dbReference type="Gene3D" id="1.10.10.10">
    <property type="entry name" value="Winged helix-like DNA-binding domain superfamily/Winged helix DNA-binding domain"/>
    <property type="match status" value="1"/>
</dbReference>
<dbReference type="PANTHER" id="PTHR33164:SF89">
    <property type="entry name" value="MARR FAMILY REGULATORY PROTEIN"/>
    <property type="match status" value="1"/>
</dbReference>
<reference evidence="2 3" key="1">
    <citation type="submission" date="2018-12" db="EMBL/GenBank/DDBJ databases">
        <title>Marinifilum JC070 sp. nov., a marine bacterium isolated from Yongle Blue Hole in the South China Sea.</title>
        <authorList>
            <person name="Fu T."/>
        </authorList>
    </citation>
    <scope>NUCLEOTIDE SEQUENCE [LARGE SCALE GENOMIC DNA]</scope>
    <source>
        <strain evidence="2 3">JC070</strain>
    </source>
</reference>
<dbReference type="EMBL" id="RZNH01000005">
    <property type="protein sequence ID" value="NOU59122.1"/>
    <property type="molecule type" value="Genomic_DNA"/>
</dbReference>
<dbReference type="PANTHER" id="PTHR33164">
    <property type="entry name" value="TRANSCRIPTIONAL REGULATOR, MARR FAMILY"/>
    <property type="match status" value="1"/>
</dbReference>
<accession>A0ABX1WT04</accession>
<dbReference type="InterPro" id="IPR000835">
    <property type="entry name" value="HTH_MarR-typ"/>
</dbReference>
<evidence type="ECO:0000313" key="3">
    <source>
        <dbReference type="Proteomes" id="UP000732105"/>
    </source>
</evidence>
<organism evidence="2 3">
    <name type="scientific">Marinifilum caeruleilacunae</name>
    <dbReference type="NCBI Taxonomy" id="2499076"/>
    <lineage>
        <taxon>Bacteria</taxon>
        <taxon>Pseudomonadati</taxon>
        <taxon>Bacteroidota</taxon>
        <taxon>Bacteroidia</taxon>
        <taxon>Marinilabiliales</taxon>
        <taxon>Marinifilaceae</taxon>
    </lineage>
</organism>
<dbReference type="Pfam" id="PF12802">
    <property type="entry name" value="MarR_2"/>
    <property type="match status" value="1"/>
</dbReference>
<evidence type="ECO:0000313" key="2">
    <source>
        <dbReference type="EMBL" id="NOU59122.1"/>
    </source>
</evidence>
<dbReference type="Proteomes" id="UP000732105">
    <property type="component" value="Unassembled WGS sequence"/>
</dbReference>
<evidence type="ECO:0000259" key="1">
    <source>
        <dbReference type="PROSITE" id="PS50995"/>
    </source>
</evidence>
<gene>
    <name evidence="2" type="ORF">ELS83_04765</name>
</gene>
<dbReference type="SMART" id="SM00347">
    <property type="entry name" value="HTH_MARR"/>
    <property type="match status" value="1"/>
</dbReference>
<sequence length="158" mass="18477">MERDFLKELEFLGVTARLKRLSDNLSYSIKDLYQQKDLDIEPSWHLVILLLKKQESSTMSEIADLLQLSQAAATKMLNKMIQKGYLISVRDEKDNRKKMIQLSDKAKLELPKFEKVWNAGQSSIRDILQSNTDFLNNLSDFEDKLKEKSFQQRALEHL</sequence>
<dbReference type="InterPro" id="IPR036388">
    <property type="entry name" value="WH-like_DNA-bd_sf"/>
</dbReference>
<protein>
    <submittedName>
        <fullName evidence="2">MarR family transcriptional regulator</fullName>
    </submittedName>
</protein>
<dbReference type="InterPro" id="IPR039422">
    <property type="entry name" value="MarR/SlyA-like"/>
</dbReference>
<dbReference type="SUPFAM" id="SSF46785">
    <property type="entry name" value="Winged helix' DNA-binding domain"/>
    <property type="match status" value="1"/>
</dbReference>